<evidence type="ECO:0000256" key="1">
    <source>
        <dbReference type="ARBA" id="ARBA00004167"/>
    </source>
</evidence>
<dbReference type="EMBL" id="VGJX01000700">
    <property type="protein sequence ID" value="MBM3275743.1"/>
    <property type="molecule type" value="Genomic_DNA"/>
</dbReference>
<evidence type="ECO:0000256" key="5">
    <source>
        <dbReference type="SAM" id="MobiDB-lite"/>
    </source>
</evidence>
<protein>
    <submittedName>
        <fullName evidence="7">Translocation/assembly module TamB domain-containing protein</fullName>
    </submittedName>
</protein>
<dbReference type="InterPro" id="IPR053022">
    <property type="entry name" value="Chloroplast_translocon_comp"/>
</dbReference>
<feature type="domain" description="Translocation and assembly module TamB C-terminal" evidence="6">
    <location>
        <begin position="368"/>
        <end position="550"/>
    </location>
</feature>
<keyword evidence="3" id="KW-1133">Transmembrane helix</keyword>
<evidence type="ECO:0000256" key="2">
    <source>
        <dbReference type="ARBA" id="ARBA00022692"/>
    </source>
</evidence>
<evidence type="ECO:0000313" key="7">
    <source>
        <dbReference type="EMBL" id="MBM3275743.1"/>
    </source>
</evidence>
<keyword evidence="4" id="KW-0472">Membrane</keyword>
<comment type="caution">
    <text evidence="7">The sequence shown here is derived from an EMBL/GenBank/DDBJ whole genome shotgun (WGS) entry which is preliminary data.</text>
</comment>
<dbReference type="GO" id="GO:0009306">
    <property type="term" value="P:protein secretion"/>
    <property type="evidence" value="ECO:0007669"/>
    <property type="project" value="InterPro"/>
</dbReference>
<evidence type="ECO:0000256" key="3">
    <source>
        <dbReference type="ARBA" id="ARBA00022989"/>
    </source>
</evidence>
<evidence type="ECO:0000313" key="8">
    <source>
        <dbReference type="Proteomes" id="UP000703893"/>
    </source>
</evidence>
<dbReference type="PANTHER" id="PTHR34457">
    <property type="entry name" value="EMBRYO DEFECTIVE 2410"/>
    <property type="match status" value="1"/>
</dbReference>
<dbReference type="GO" id="GO:0005886">
    <property type="term" value="C:plasma membrane"/>
    <property type="evidence" value="ECO:0007669"/>
    <property type="project" value="InterPro"/>
</dbReference>
<proteinExistence type="predicted"/>
<feature type="non-terminal residue" evidence="7">
    <location>
        <position position="610"/>
    </location>
</feature>
<name>A0A937X5J6_9BACT</name>
<feature type="region of interest" description="Disordered" evidence="5">
    <location>
        <begin position="591"/>
        <end position="610"/>
    </location>
</feature>
<reference evidence="7 8" key="1">
    <citation type="submission" date="2019-03" db="EMBL/GenBank/DDBJ databases">
        <title>Lake Tanganyika Metagenome-Assembled Genomes (MAGs).</title>
        <authorList>
            <person name="Tran P."/>
        </authorList>
    </citation>
    <scope>NUCLEOTIDE SEQUENCE [LARGE SCALE GENOMIC DNA]</scope>
    <source>
        <strain evidence="7">K_DeepCast_65m_m2_236</strain>
    </source>
</reference>
<organism evidence="7 8">
    <name type="scientific">Candidatus Tanganyikabacteria bacterium</name>
    <dbReference type="NCBI Taxonomy" id="2961651"/>
    <lineage>
        <taxon>Bacteria</taxon>
        <taxon>Bacillati</taxon>
        <taxon>Candidatus Sericytochromatia</taxon>
        <taxon>Candidatus Tanganyikabacteria</taxon>
    </lineage>
</organism>
<feature type="compositionally biased region" description="Low complexity" evidence="5">
    <location>
        <begin position="595"/>
        <end position="610"/>
    </location>
</feature>
<comment type="subcellular location">
    <subcellularLocation>
        <location evidence="1">Membrane</location>
        <topology evidence="1">Single-pass membrane protein</topology>
    </subcellularLocation>
</comment>
<evidence type="ECO:0000256" key="4">
    <source>
        <dbReference type="ARBA" id="ARBA00023136"/>
    </source>
</evidence>
<dbReference type="Pfam" id="PF04357">
    <property type="entry name" value="TamB"/>
    <property type="match status" value="1"/>
</dbReference>
<dbReference type="AlphaFoldDB" id="A0A937X5J6"/>
<feature type="region of interest" description="Disordered" evidence="5">
    <location>
        <begin position="48"/>
        <end position="70"/>
    </location>
</feature>
<evidence type="ECO:0000259" key="6">
    <source>
        <dbReference type="Pfam" id="PF04357"/>
    </source>
</evidence>
<keyword evidence="2" id="KW-0812">Transmembrane</keyword>
<gene>
    <name evidence="7" type="ORF">FJZ00_11360</name>
</gene>
<dbReference type="Proteomes" id="UP000703893">
    <property type="component" value="Unassembled WGS sequence"/>
</dbReference>
<feature type="region of interest" description="Disordered" evidence="5">
    <location>
        <begin position="450"/>
        <end position="480"/>
    </location>
</feature>
<accession>A0A937X5J6</accession>
<dbReference type="InterPro" id="IPR007452">
    <property type="entry name" value="TamB_C"/>
</dbReference>
<dbReference type="PANTHER" id="PTHR34457:SF3">
    <property type="entry name" value="PROTEIN TIC236, CHLOROPLASTIC"/>
    <property type="match status" value="1"/>
</dbReference>
<sequence>MTLAEDPKLSLRLRTAGSDVRTLLSAINWRRLLQGTWMVRKGEEPAAEKKARPFAQLPGREDQPYSPPRDVDYNYWKDASKAPIISTHEEYEAAKPFWEALDGTIDAEVRIDGTVASPYYFTEVDVTAARAYGHSLSRASMLAWYGRGELSVDRFDIQAAEGGSVSARGGLGANGRGIEVKAQDFELSWLNPWLADKEINLAGRAAARMVATGKLESPRLDITASAERGHISDFIYDRASSEAVFEGGKLEIKEAVLDKDGKEARMTGSMPIGLRPELTDMRFTLDVRGPSLGIVSILTKGLIDWRGGDGTLHVDILGTQTQPRMNGILRLKNARVAVRDIVGEITAIDMDAQIGSGIVKLKKCTALYGGGGLEAAGFITMNQFKFEKYLLDVYASSVNFKMTNGLFDGLIGGHLSIGGRFERPSLTGELEVQNAILRLAAASSQTAAESKGVKVGDQQATTSSEVAERPDRGGPPIELSGLNVNIKDTSEVFQPNLINVRVAGNLIVNGTLMEPDIKGVINVVPGGEVTTFYTNTFKVLEGSTVEFTGSGRPVEINELESEILGDERKTRSGGGTVPNARVRVLAETTVTDDGASSAAITPTTAPAKSD</sequence>